<proteinExistence type="predicted"/>
<sequence>MIDKTLWASVGAAALIVALGSAAQAQNLSGSAVNFDIDENVEDVVEDINEDVEDDFDRDLDPFGNEGRELGFQGSVALRATGTTGNSESSDIGIGASFEYFDGQNGSDFNFAYTYSDDGNSGDDVEENLFFSTDYTRELGRSFYGFAKGVAIYDNNSDDPDNDDVGDEDEDEALYRSDIFVGVGVGYRISNTDRFQWSVQAGPGYRWYEPFQEDDPTTPGDESNDSERIEEVAASVTSNFAYQFSPTITLSNDTDVITSDENTSVLNDLALSVALNESLSLRTSVLTEYQSEPGTQFDGPVEVERDNVDNTLGVAVVYSF</sequence>
<evidence type="ECO:0000256" key="1">
    <source>
        <dbReference type="SAM" id="SignalP"/>
    </source>
</evidence>
<evidence type="ECO:0000313" key="3">
    <source>
        <dbReference type="Proteomes" id="UP000305887"/>
    </source>
</evidence>
<dbReference type="AlphaFoldDB" id="A0A5C4MTU5"/>
<accession>A0A5C4MTU5</accession>
<protein>
    <submittedName>
        <fullName evidence="2">DUF481 domain-containing protein</fullName>
    </submittedName>
</protein>
<comment type="caution">
    <text evidence="2">The sequence shown here is derived from an EMBL/GenBank/DDBJ whole genome shotgun (WGS) entry which is preliminary data.</text>
</comment>
<organism evidence="2 3">
    <name type="scientific">Rubellimicrobium rubrum</name>
    <dbReference type="NCBI Taxonomy" id="2585369"/>
    <lineage>
        <taxon>Bacteria</taxon>
        <taxon>Pseudomonadati</taxon>
        <taxon>Pseudomonadota</taxon>
        <taxon>Alphaproteobacteria</taxon>
        <taxon>Rhodobacterales</taxon>
        <taxon>Roseobacteraceae</taxon>
        <taxon>Rubellimicrobium</taxon>
    </lineage>
</organism>
<dbReference type="RefSeq" id="WP_139077550.1">
    <property type="nucleotide sequence ID" value="NZ_VDFU01000015.1"/>
</dbReference>
<keyword evidence="1" id="KW-0732">Signal</keyword>
<dbReference type="InterPro" id="IPR007433">
    <property type="entry name" value="DUF481"/>
</dbReference>
<evidence type="ECO:0000313" key="2">
    <source>
        <dbReference type="EMBL" id="TNC48790.1"/>
    </source>
</evidence>
<dbReference type="EMBL" id="VDFU01000015">
    <property type="protein sequence ID" value="TNC48790.1"/>
    <property type="molecule type" value="Genomic_DNA"/>
</dbReference>
<dbReference type="Proteomes" id="UP000305887">
    <property type="component" value="Unassembled WGS sequence"/>
</dbReference>
<feature type="chain" id="PRO_5022973810" evidence="1">
    <location>
        <begin position="26"/>
        <end position="320"/>
    </location>
</feature>
<reference evidence="2 3" key="1">
    <citation type="submission" date="2019-06" db="EMBL/GenBank/DDBJ databases">
        <title>YIM 131921 draft genome.</title>
        <authorList>
            <person name="Jiang L."/>
        </authorList>
    </citation>
    <scope>NUCLEOTIDE SEQUENCE [LARGE SCALE GENOMIC DNA]</scope>
    <source>
        <strain evidence="2 3">YIM 131921</strain>
    </source>
</reference>
<dbReference type="Pfam" id="PF04338">
    <property type="entry name" value="DUF481"/>
    <property type="match status" value="1"/>
</dbReference>
<feature type="signal peptide" evidence="1">
    <location>
        <begin position="1"/>
        <end position="25"/>
    </location>
</feature>
<gene>
    <name evidence="2" type="ORF">FHG66_13350</name>
</gene>
<name>A0A5C4MTU5_9RHOB</name>
<dbReference type="OrthoDB" id="7631035at2"/>
<keyword evidence="3" id="KW-1185">Reference proteome</keyword>